<dbReference type="PANTHER" id="PTHR37806">
    <property type="entry name" value="LMO0724 PROTEIN"/>
    <property type="match status" value="1"/>
</dbReference>
<evidence type="ECO:0000313" key="4">
    <source>
        <dbReference type="Proteomes" id="UP001235840"/>
    </source>
</evidence>
<proteinExistence type="predicted"/>
<reference evidence="3 4" key="1">
    <citation type="submission" date="2023-07" db="EMBL/GenBank/DDBJ databases">
        <title>Genomic Encyclopedia of Type Strains, Phase IV (KMG-IV): sequencing the most valuable type-strain genomes for metagenomic binning, comparative biology and taxonomic classification.</title>
        <authorList>
            <person name="Goeker M."/>
        </authorList>
    </citation>
    <scope>NUCLEOTIDE SEQUENCE [LARGE SCALE GENOMIC DNA]</scope>
    <source>
        <strain evidence="3 4">DSM 12751</strain>
    </source>
</reference>
<dbReference type="Proteomes" id="UP001235840">
    <property type="component" value="Unassembled WGS sequence"/>
</dbReference>
<evidence type="ECO:0000259" key="1">
    <source>
        <dbReference type="Pfam" id="PF07833"/>
    </source>
</evidence>
<comment type="caution">
    <text evidence="3">The sequence shown here is derived from an EMBL/GenBank/DDBJ whole genome shotgun (WGS) entry which is preliminary data.</text>
</comment>
<dbReference type="InterPro" id="IPR012854">
    <property type="entry name" value="Cu_amine_oxidase-like_N"/>
</dbReference>
<organism evidence="3 4">
    <name type="scientific">Caldalkalibacillus horti</name>
    <dbReference type="NCBI Taxonomy" id="77523"/>
    <lineage>
        <taxon>Bacteria</taxon>
        <taxon>Bacillati</taxon>
        <taxon>Bacillota</taxon>
        <taxon>Bacilli</taxon>
        <taxon>Bacillales</taxon>
        <taxon>Bacillaceae</taxon>
        <taxon>Caldalkalibacillus</taxon>
    </lineage>
</organism>
<feature type="domain" description="Copper amine oxidase-like N-terminal" evidence="1">
    <location>
        <begin position="74"/>
        <end position="165"/>
    </location>
</feature>
<dbReference type="RefSeq" id="WP_307394231.1">
    <property type="nucleotide sequence ID" value="NZ_BAAADK010000048.1"/>
</dbReference>
<feature type="domain" description="Peptidase C39-like" evidence="2">
    <location>
        <begin position="296"/>
        <end position="460"/>
    </location>
</feature>
<gene>
    <name evidence="3" type="ORF">J2S11_002114</name>
</gene>
<dbReference type="InterPro" id="IPR036582">
    <property type="entry name" value="Mao_N_sf"/>
</dbReference>
<dbReference type="InterPro" id="IPR039564">
    <property type="entry name" value="Peptidase_C39-like"/>
</dbReference>
<keyword evidence="4" id="KW-1185">Reference proteome</keyword>
<dbReference type="EMBL" id="JAUSTY010000007">
    <property type="protein sequence ID" value="MDQ0166213.1"/>
    <property type="molecule type" value="Genomic_DNA"/>
</dbReference>
<dbReference type="Gene3D" id="3.90.70.10">
    <property type="entry name" value="Cysteine proteinases"/>
    <property type="match status" value="1"/>
</dbReference>
<evidence type="ECO:0000313" key="3">
    <source>
        <dbReference type="EMBL" id="MDQ0166213.1"/>
    </source>
</evidence>
<name>A0ABT9VYZ1_9BACI</name>
<dbReference type="PANTHER" id="PTHR37806:SF1">
    <property type="entry name" value="PEPTIDASE C39-LIKE DOMAIN-CONTAINING PROTEIN"/>
    <property type="match status" value="1"/>
</dbReference>
<evidence type="ECO:0000259" key="2">
    <source>
        <dbReference type="Pfam" id="PF13529"/>
    </source>
</evidence>
<dbReference type="Pfam" id="PF07833">
    <property type="entry name" value="Cu_amine_oxidN1"/>
    <property type="match status" value="1"/>
</dbReference>
<dbReference type="Gene3D" id="3.30.457.10">
    <property type="entry name" value="Copper amine oxidase-like, N-terminal domain"/>
    <property type="match status" value="1"/>
</dbReference>
<sequence>MKNILSLIVAGTILIGMVLLVSSFSTFILENEEQFKTEIASEEVDDELDGIVLLVDGNKALINGTLMRIDAAQEKVAPFTVNGQTMVPVQFIANQIGIHISWNNQTAEISFNRIDEEQDNQVAVAMAHSPETHTSSEFEIMHGKLFVSLSELNEILGMHVYENEGMIVISDEQVEFSEKRVDQLISELSVGLPYKVYEHDTFIKGFASIEQAEALVSDQQQATTIYFYSEKVWDRFDRYKVVQEVGDRTEFLQHFEQYHEALSFSKSMEHSKILFRDFTLWQYDYDPHQSYAFIEDVPLILQYPELPRGCEVTSLAMLLNFAGVGVNKLDLAQEIGRDPTPFSRKDGVTTFGNPYDGFVGDMYSLSTAGLGAYHGPIRDLAEAYLPGRIVDMTGAAFEDILQPVSQGVPVWVIVTSTYDLVPENEWYVWHTPSGDVRITYRMHSVLITGYDDQFIYVNDPFGIESKLPRQSFQRGWEQIGSQAITYVPE</sequence>
<protein>
    <submittedName>
        <fullName evidence="3">Uncharacterized protein YvpB</fullName>
    </submittedName>
</protein>
<accession>A0ABT9VYZ1</accession>
<dbReference type="Pfam" id="PF13529">
    <property type="entry name" value="Peptidase_C39_2"/>
    <property type="match status" value="1"/>
</dbReference>
<dbReference type="SUPFAM" id="SSF55383">
    <property type="entry name" value="Copper amine oxidase, domain N"/>
    <property type="match status" value="1"/>
</dbReference>